<protein>
    <recommendedName>
        <fullName evidence="3">TIGR04141 family sporadically distributed protein</fullName>
    </recommendedName>
</protein>
<accession>A0A0K1EKX2</accession>
<gene>
    <name evidence="1" type="ORF">CMC5_057320</name>
</gene>
<dbReference type="AlphaFoldDB" id="A0A0K1EKX2"/>
<reference evidence="1 2" key="1">
    <citation type="submission" date="2015-07" db="EMBL/GenBank/DDBJ databases">
        <title>Genome analysis of myxobacterium Chondromyces crocatus Cm c5 reveals a high potential for natural compound synthesis and the genetic basis for the loss of fruiting body formation.</title>
        <authorList>
            <person name="Zaburannyi N."/>
            <person name="Bunk B."/>
            <person name="Maier J."/>
            <person name="Overmann J."/>
            <person name="Mueller R."/>
        </authorList>
    </citation>
    <scope>NUCLEOTIDE SEQUENCE [LARGE SCALE GENOMIC DNA]</scope>
    <source>
        <strain evidence="1 2">Cm c5</strain>
    </source>
</reference>
<sequence>MPTGGVATGTRAYLPGEAFMPRSSIKTATLPIYLLKERFRSGEAALRRTGMSRDVIPDIGTLYTDSHHPYPPGWLSFFEGTVAPNPKLLNASTGGVLFVEVRGRLFAITFGRGRGLLAKDCWEEGFGLRVTLNSIDAAKIKSIDHKTFEAITRHSRTQTSREGSTEDFGLDIERDLVRAVTGEPKIETLGRRLTGMDSLVVTGKFGLKSVPALLEHTLDRHALDDYKENFGWIDNISEVRDGQRRDELDAKLVARLKRKDVNRLWLSPPDILDWSYVGGFKYKPSEKETHSDLSVADFLESVRDPGALHPGFLRSRRILAVDADGEQFIEEWPVYQCIYCEEDIGSDTYLLSTGKWYRIEKDFANEVNRDIKGLASTRTPLPPYKRTDTDEATYNERVARQSSGALALMDRKIIHHGGKRSSIEFCDLFSSAREIICVKRYEGSSAPLSHLFFQALASAELWRRDAEFRKKVNRLLPRSHKISDSAKVPDATQYPIVFAIVSHQAGPILETLPFFSRLALRNIAKRLALMGYPVSVLKIDRQ</sequence>
<dbReference type="Proteomes" id="UP000067626">
    <property type="component" value="Chromosome"/>
</dbReference>
<evidence type="ECO:0000313" key="1">
    <source>
        <dbReference type="EMBL" id="AKT41525.1"/>
    </source>
</evidence>
<evidence type="ECO:0000313" key="2">
    <source>
        <dbReference type="Proteomes" id="UP000067626"/>
    </source>
</evidence>
<dbReference type="RefSeq" id="WP_156338907.1">
    <property type="nucleotide sequence ID" value="NZ_CP012159.1"/>
</dbReference>
<keyword evidence="2" id="KW-1185">Reference proteome</keyword>
<dbReference type="KEGG" id="ccro:CMC5_057320"/>
<dbReference type="InterPro" id="IPR026487">
    <property type="entry name" value="CHP04141"/>
</dbReference>
<dbReference type="Pfam" id="PF19614">
    <property type="entry name" value="DUF6119"/>
    <property type="match status" value="1"/>
</dbReference>
<dbReference type="OrthoDB" id="6401683at2"/>
<evidence type="ECO:0008006" key="3">
    <source>
        <dbReference type="Google" id="ProtNLM"/>
    </source>
</evidence>
<organism evidence="1 2">
    <name type="scientific">Chondromyces crocatus</name>
    <dbReference type="NCBI Taxonomy" id="52"/>
    <lineage>
        <taxon>Bacteria</taxon>
        <taxon>Pseudomonadati</taxon>
        <taxon>Myxococcota</taxon>
        <taxon>Polyangia</taxon>
        <taxon>Polyangiales</taxon>
        <taxon>Polyangiaceae</taxon>
        <taxon>Chondromyces</taxon>
    </lineage>
</organism>
<dbReference type="EMBL" id="CP012159">
    <property type="protein sequence ID" value="AKT41525.1"/>
    <property type="molecule type" value="Genomic_DNA"/>
</dbReference>
<proteinExistence type="predicted"/>
<name>A0A0K1EKX2_CHOCO</name>
<dbReference type="NCBIfam" id="TIGR04141">
    <property type="entry name" value="TIGR04141 family sporadically distributed protein"/>
    <property type="match status" value="1"/>
</dbReference>
<dbReference type="STRING" id="52.CMC5_057320"/>